<protein>
    <recommendedName>
        <fullName evidence="4">Glycosyl transferase CAP10 domain-containing protein</fullName>
    </recommendedName>
</protein>
<keyword evidence="3" id="KW-1185">Reference proteome</keyword>
<dbReference type="InterPro" id="IPR051091">
    <property type="entry name" value="O-Glucosyltr/Glycosyltrsf_90"/>
</dbReference>
<name>A0A9P5H8I7_9HYPO</name>
<feature type="transmembrane region" description="Helical" evidence="1">
    <location>
        <begin position="380"/>
        <end position="399"/>
    </location>
</feature>
<sequence length="976" mass="111017">MAQNMVAQLTSICAALSFFYISQSLERHSLTESPRLSSFLVFLISGGFCYGASCFTKWLPGADGRFKVAAQRRGNSAPLLDGVGKELHNGPNPYLPKRPRRLSLPVLVLCIVLRLEIFHRVNYQQQCSTPGIESFLCIVLLAYEIFATRRKWGFPNADDPDDPWRSCFDDMYDWFSGPRVVLTIAVTSAFMFTMGTYYSVSQGMRSTYVCFGPLESRRTTLFLQCLGLIFDAIIVVLLWRTLAWSRTTKLRLRTLGTILVLSAISMSLVWFGHRLFTGSGVLHPGFGFLYGFDIIVDSFAFATLMISATSWVCETSPLTPSSIITWLVGTVKACDNIFSFGDWLHPTRAVAVVPLYFIGCGMIVFTYCHDLRSVFFIKRLFLTAFIFGLMVGTTVFILIEQPQIFEKRHPINDFIFKARVRQDKWLTLATISGSLPVAANIYKERHDGRDPPPGFSEWYAHAQDTVIIDQFDQIESDMRPFRVFSPKNLRKRVTQVSGLPGVQTITIKDGHASSSTSTGSGNSEDLQPLVVMINKFAQSLPDMILPINLGSTPRILPSWEDANGQGHTDLTPIVNLISRRSVEGLNETEESFNAREAPELTKLLERPLTSASDYRQMQIEACPPGSQTRTSPHWNIGEFCASCIRRHSRGPLLVNWGRAFEYCSQADMRYLHGMSLAAPHAEPIRTLLPLFGPSKTQPFQDIIIPIPRAHEDVPDLKWEFRRRYDTLFWRGDLGDGAINSQSLRGSPKLRLLNMMNNPNPKDKVNMVLPVDGKPDNYRYEKVSAFEANRVMPLSMGISNYSRCTGPNCELIKEVYGESDQLQEPLEYRYVMAVDEDDGPPPEFVRVVRSQSVPFLATMFRTWYTERLMPWVHFVPIDLRYQALHTTFSYFTGTERRPQLNGRDTKMAARSNDAKWIALQGQKWAGKVLGEKDMEVYLFRLLLEWGRLVDDKRDEIGFRKDSKGEYQNDKWTRNQEW</sequence>
<keyword evidence="1" id="KW-1133">Transmembrane helix</keyword>
<feature type="transmembrane region" description="Helical" evidence="1">
    <location>
        <begin position="288"/>
        <end position="312"/>
    </location>
</feature>
<dbReference type="PANTHER" id="PTHR12203">
    <property type="entry name" value="KDEL LYS-ASP-GLU-LEU CONTAINING - RELATED"/>
    <property type="match status" value="1"/>
</dbReference>
<proteinExistence type="predicted"/>
<feature type="transmembrane region" description="Helical" evidence="1">
    <location>
        <begin position="37"/>
        <end position="59"/>
    </location>
</feature>
<feature type="transmembrane region" description="Helical" evidence="1">
    <location>
        <begin position="221"/>
        <end position="242"/>
    </location>
</feature>
<feature type="transmembrane region" description="Helical" evidence="1">
    <location>
        <begin position="130"/>
        <end position="146"/>
    </location>
</feature>
<feature type="transmembrane region" description="Helical" evidence="1">
    <location>
        <begin position="180"/>
        <end position="200"/>
    </location>
</feature>
<dbReference type="PANTHER" id="PTHR12203:SF35">
    <property type="entry name" value="PROTEIN O-GLUCOSYLTRANSFERASE 1"/>
    <property type="match status" value="1"/>
</dbReference>
<accession>A0A9P5H8I7</accession>
<keyword evidence="1" id="KW-0472">Membrane</keyword>
<dbReference type="AlphaFoldDB" id="A0A9P5H8I7"/>
<evidence type="ECO:0000313" key="2">
    <source>
        <dbReference type="EMBL" id="KAF7547442.1"/>
    </source>
</evidence>
<dbReference type="OrthoDB" id="541052at2759"/>
<evidence type="ECO:0000313" key="3">
    <source>
        <dbReference type="Proteomes" id="UP000722485"/>
    </source>
</evidence>
<organism evidence="2 3">
    <name type="scientific">Cylindrodendrum hubeiense</name>
    <dbReference type="NCBI Taxonomy" id="595255"/>
    <lineage>
        <taxon>Eukaryota</taxon>
        <taxon>Fungi</taxon>
        <taxon>Dikarya</taxon>
        <taxon>Ascomycota</taxon>
        <taxon>Pezizomycotina</taxon>
        <taxon>Sordariomycetes</taxon>
        <taxon>Hypocreomycetidae</taxon>
        <taxon>Hypocreales</taxon>
        <taxon>Nectriaceae</taxon>
        <taxon>Cylindrodendrum</taxon>
    </lineage>
</organism>
<gene>
    <name evidence="2" type="ORF">G7Z17_g7715</name>
</gene>
<feature type="transmembrane region" description="Helical" evidence="1">
    <location>
        <begin position="254"/>
        <end position="276"/>
    </location>
</feature>
<evidence type="ECO:0000256" key="1">
    <source>
        <dbReference type="SAM" id="Phobius"/>
    </source>
</evidence>
<keyword evidence="1" id="KW-0812">Transmembrane</keyword>
<comment type="caution">
    <text evidence="2">The sequence shown here is derived from an EMBL/GenBank/DDBJ whole genome shotgun (WGS) entry which is preliminary data.</text>
</comment>
<dbReference type="Proteomes" id="UP000722485">
    <property type="component" value="Unassembled WGS sequence"/>
</dbReference>
<evidence type="ECO:0008006" key="4">
    <source>
        <dbReference type="Google" id="ProtNLM"/>
    </source>
</evidence>
<feature type="transmembrane region" description="Helical" evidence="1">
    <location>
        <begin position="349"/>
        <end position="368"/>
    </location>
</feature>
<dbReference type="EMBL" id="JAANBB010000178">
    <property type="protein sequence ID" value="KAF7547442.1"/>
    <property type="molecule type" value="Genomic_DNA"/>
</dbReference>
<reference evidence="2" key="1">
    <citation type="submission" date="2020-03" db="EMBL/GenBank/DDBJ databases">
        <title>Draft Genome Sequence of Cylindrodendrum hubeiense.</title>
        <authorList>
            <person name="Buettner E."/>
            <person name="Kellner H."/>
        </authorList>
    </citation>
    <scope>NUCLEOTIDE SEQUENCE</scope>
    <source>
        <strain evidence="2">IHI 201604</strain>
    </source>
</reference>
<feature type="transmembrane region" description="Helical" evidence="1">
    <location>
        <begin position="102"/>
        <end position="118"/>
    </location>
</feature>